<proteinExistence type="predicted"/>
<comment type="caution">
    <text evidence="2">The sequence shown here is derived from an EMBL/GenBank/DDBJ whole genome shotgun (WGS) entry which is preliminary data.</text>
</comment>
<dbReference type="InterPro" id="IPR036388">
    <property type="entry name" value="WH-like_DNA-bd_sf"/>
</dbReference>
<dbReference type="EMBL" id="QYCY01000002">
    <property type="protein sequence ID" value="RLV73845.1"/>
    <property type="molecule type" value="Genomic_DNA"/>
</dbReference>
<feature type="region of interest" description="Disordered" evidence="1">
    <location>
        <begin position="160"/>
        <end position="203"/>
    </location>
</feature>
<sequence>MMRPLTDTTTDQAPADPAATDDMLATQPIGYWSGLAHAAVTRHLRDAMARVDVTQPQYWVLNRVNGGSVAPSREEVVIQLTPLVDGPHEIARVIDQLFHRGWLRTDAGQRLQLTDAGEAARVRLRELVTELRAVVHEGISDVEYVAALKVLRRMVTNVEDNGDSQGSWSADEPVKETRSGPAGSVGRRPGRWWPGSAAGWSLR</sequence>
<dbReference type="AlphaFoldDB" id="A0A0A0NI01"/>
<dbReference type="Proteomes" id="UP000281594">
    <property type="component" value="Unassembled WGS sequence"/>
</dbReference>
<dbReference type="HOGENOM" id="CLU_116754_0_0_11"/>
<evidence type="ECO:0008006" key="4">
    <source>
        <dbReference type="Google" id="ProtNLM"/>
    </source>
</evidence>
<name>A0A0A0NI01_STRRN</name>
<evidence type="ECO:0000313" key="3">
    <source>
        <dbReference type="Proteomes" id="UP000281594"/>
    </source>
</evidence>
<dbReference type="KEGG" id="src:M271_12095"/>
<reference evidence="2 3" key="1">
    <citation type="journal article" date="2018" name="J. Biol. Chem.">
        <title>Discovery of the actinoplanic acid pathway in Streptomyces rapamycinicus reveals a genetically conserved synergism with rapamycin.</title>
        <authorList>
            <person name="Mrak P."/>
            <person name="Krastel P."/>
            <person name="Pivk Lukancic P."/>
            <person name="Tao J."/>
            <person name="Pistorius D."/>
            <person name="Moore C.M."/>
        </authorList>
    </citation>
    <scope>NUCLEOTIDE SEQUENCE [LARGE SCALE GENOMIC DNA]</scope>
    <source>
        <strain evidence="2 3">NRRL 5491</strain>
    </source>
</reference>
<dbReference type="SUPFAM" id="SSF46785">
    <property type="entry name" value="Winged helix' DNA-binding domain"/>
    <property type="match status" value="1"/>
</dbReference>
<protein>
    <recommendedName>
        <fullName evidence="4">MarR family transcriptional regulator</fullName>
    </recommendedName>
</protein>
<dbReference type="STRING" id="1343740.M271_12095"/>
<dbReference type="Gene3D" id="1.10.10.10">
    <property type="entry name" value="Winged helix-like DNA-binding domain superfamily/Winged helix DNA-binding domain"/>
    <property type="match status" value="1"/>
</dbReference>
<dbReference type="eggNOG" id="COG1846">
    <property type="taxonomic scope" value="Bacteria"/>
</dbReference>
<dbReference type="InterPro" id="IPR036390">
    <property type="entry name" value="WH_DNA-bd_sf"/>
</dbReference>
<evidence type="ECO:0000256" key="1">
    <source>
        <dbReference type="SAM" id="MobiDB-lite"/>
    </source>
</evidence>
<gene>
    <name evidence="2" type="ORF">D3C57_131505</name>
</gene>
<accession>A0A0A0NI01</accession>
<organism evidence="2 3">
    <name type="scientific">Streptomyces rapamycinicus (strain ATCC 29253 / DSM 41530 / NRRL 5491 / AYB-994)</name>
    <name type="common">Streptomyces hygroscopicus (strain ATCC 29253)</name>
    <dbReference type="NCBI Taxonomy" id="1343740"/>
    <lineage>
        <taxon>Bacteria</taxon>
        <taxon>Bacillati</taxon>
        <taxon>Actinomycetota</taxon>
        <taxon>Actinomycetes</taxon>
        <taxon>Kitasatosporales</taxon>
        <taxon>Streptomycetaceae</taxon>
        <taxon>Streptomyces</taxon>
        <taxon>Streptomyces violaceusniger group</taxon>
    </lineage>
</organism>
<evidence type="ECO:0000313" key="2">
    <source>
        <dbReference type="EMBL" id="RLV73845.1"/>
    </source>
</evidence>